<gene>
    <name evidence="1" type="ORF">N3K66_001117</name>
</gene>
<sequence>MVPTRFVAGLLATVPASIFVSAKGFDYDSLSLREVGARNTIDWRVWLEKDGDPISFWHDIPLYPNEDDKSIINYYVEIPRWTDGKIETKRNEPLNPIFHDDKDDKVRFVYSVWPHKTYPFNYGSIPQTWEDSTHVHNFTGLPGDNDPVDIFDISSLPPGKTGEVKQAKILGALAMDETTDWKVIAIDVEDPLAEIVDNVTDLDKYRPGLRESFHDWFIYYKVVKGDGTNTIVGDEYQNATLARQVVSESHGYWQQLADGSTDVEKIARNQTSNPEWASTYIESEKATKAFDIPKKSDVKPAAERPAEYDVWHYLDENFEVIELPGQRKH</sequence>
<accession>A0ACC0VEP7</accession>
<dbReference type="Proteomes" id="UP001163324">
    <property type="component" value="Chromosome 1"/>
</dbReference>
<proteinExistence type="predicted"/>
<comment type="caution">
    <text evidence="1">The sequence shown here is derived from an EMBL/GenBank/DDBJ whole genome shotgun (WGS) entry which is preliminary data.</text>
</comment>
<evidence type="ECO:0000313" key="2">
    <source>
        <dbReference type="Proteomes" id="UP001163324"/>
    </source>
</evidence>
<protein>
    <submittedName>
        <fullName evidence="1">Uncharacterized protein</fullName>
    </submittedName>
</protein>
<name>A0ACC0VEP7_9HYPO</name>
<keyword evidence="2" id="KW-1185">Reference proteome</keyword>
<reference evidence="1" key="1">
    <citation type="submission" date="2022-10" db="EMBL/GenBank/DDBJ databases">
        <title>Complete Genome of Trichothecium roseum strain YXFP-22015, a Plant Pathogen Isolated from Citrus.</title>
        <authorList>
            <person name="Wang Y."/>
            <person name="Zhu L."/>
        </authorList>
    </citation>
    <scope>NUCLEOTIDE SEQUENCE</scope>
    <source>
        <strain evidence="1">YXFP-22015</strain>
    </source>
</reference>
<organism evidence="1 2">
    <name type="scientific">Trichothecium roseum</name>
    <dbReference type="NCBI Taxonomy" id="47278"/>
    <lineage>
        <taxon>Eukaryota</taxon>
        <taxon>Fungi</taxon>
        <taxon>Dikarya</taxon>
        <taxon>Ascomycota</taxon>
        <taxon>Pezizomycotina</taxon>
        <taxon>Sordariomycetes</taxon>
        <taxon>Hypocreomycetidae</taxon>
        <taxon>Hypocreales</taxon>
        <taxon>Hypocreales incertae sedis</taxon>
        <taxon>Trichothecium</taxon>
    </lineage>
</organism>
<evidence type="ECO:0000313" key="1">
    <source>
        <dbReference type="EMBL" id="KAI9904588.1"/>
    </source>
</evidence>
<dbReference type="EMBL" id="CM047940">
    <property type="protein sequence ID" value="KAI9904588.1"/>
    <property type="molecule type" value="Genomic_DNA"/>
</dbReference>